<evidence type="ECO:0000313" key="3">
    <source>
        <dbReference type="Proteomes" id="UP000287651"/>
    </source>
</evidence>
<accession>A0A426WWH5</accession>
<proteinExistence type="predicted"/>
<dbReference type="InterPro" id="IPR021109">
    <property type="entry name" value="Peptidase_aspartic_dom_sf"/>
</dbReference>
<protein>
    <submittedName>
        <fullName evidence="2">Uncharacterized protein</fullName>
    </submittedName>
</protein>
<dbReference type="Proteomes" id="UP000287651">
    <property type="component" value="Unassembled WGS sequence"/>
</dbReference>
<comment type="caution">
    <text evidence="2">The sequence shown here is derived from an EMBL/GenBank/DDBJ whole genome shotgun (WGS) entry which is preliminary data.</text>
</comment>
<dbReference type="AlphaFoldDB" id="A0A426WWH5"/>
<gene>
    <name evidence="2" type="ORF">B296_00054648</name>
</gene>
<name>A0A426WWH5_ENSVE</name>
<sequence length="125" mass="14111">MIAPTEEPKLKDTTLKPKEKDTPQPATSTVPTLANYTNLQKLKIEGFLEQQSVIVLVDARSIHNFMNSKVATHLMLQKEHYNGFKVKVANDQILKCNQKCPRVKVSLQEQDIVADFSSSLLMVLM</sequence>
<reference evidence="2 3" key="1">
    <citation type="journal article" date="2014" name="Agronomy (Basel)">
        <title>A Draft Genome Sequence for Ensete ventricosum, the Drought-Tolerant Tree Against Hunger.</title>
        <authorList>
            <person name="Harrison J."/>
            <person name="Moore K.A."/>
            <person name="Paszkiewicz K."/>
            <person name="Jones T."/>
            <person name="Grant M."/>
            <person name="Ambacheew D."/>
            <person name="Muzemil S."/>
            <person name="Studholme D.J."/>
        </authorList>
    </citation>
    <scope>NUCLEOTIDE SEQUENCE [LARGE SCALE GENOMIC DNA]</scope>
</reference>
<feature type="compositionally biased region" description="Basic and acidic residues" evidence="1">
    <location>
        <begin position="1"/>
        <end position="22"/>
    </location>
</feature>
<dbReference type="Gene3D" id="2.40.70.10">
    <property type="entry name" value="Acid Proteases"/>
    <property type="match status" value="1"/>
</dbReference>
<organism evidence="2 3">
    <name type="scientific">Ensete ventricosum</name>
    <name type="common">Abyssinian banana</name>
    <name type="synonym">Musa ensete</name>
    <dbReference type="NCBI Taxonomy" id="4639"/>
    <lineage>
        <taxon>Eukaryota</taxon>
        <taxon>Viridiplantae</taxon>
        <taxon>Streptophyta</taxon>
        <taxon>Embryophyta</taxon>
        <taxon>Tracheophyta</taxon>
        <taxon>Spermatophyta</taxon>
        <taxon>Magnoliopsida</taxon>
        <taxon>Liliopsida</taxon>
        <taxon>Zingiberales</taxon>
        <taxon>Musaceae</taxon>
        <taxon>Ensete</taxon>
    </lineage>
</organism>
<dbReference type="CDD" id="cd00303">
    <property type="entry name" value="retropepsin_like"/>
    <property type="match status" value="1"/>
</dbReference>
<evidence type="ECO:0000313" key="2">
    <source>
        <dbReference type="EMBL" id="RRT31615.1"/>
    </source>
</evidence>
<dbReference type="EMBL" id="AMZH03037632">
    <property type="protein sequence ID" value="RRT31615.1"/>
    <property type="molecule type" value="Genomic_DNA"/>
</dbReference>
<feature type="region of interest" description="Disordered" evidence="1">
    <location>
        <begin position="1"/>
        <end position="30"/>
    </location>
</feature>
<evidence type="ECO:0000256" key="1">
    <source>
        <dbReference type="SAM" id="MobiDB-lite"/>
    </source>
</evidence>